<dbReference type="Pfam" id="PF09739">
    <property type="entry name" value="MCM_bind"/>
    <property type="match status" value="1"/>
</dbReference>
<name>A0A834Z0Z3_TETSI</name>
<dbReference type="InterPro" id="IPR019140">
    <property type="entry name" value="MCM_complex-bd"/>
</dbReference>
<feature type="region of interest" description="Disordered" evidence="3">
    <location>
        <begin position="139"/>
        <end position="213"/>
    </location>
</feature>
<dbReference type="GO" id="GO:0006261">
    <property type="term" value="P:DNA-templated DNA replication"/>
    <property type="evidence" value="ECO:0007669"/>
    <property type="project" value="TreeGrafter"/>
</dbReference>
<evidence type="ECO:0008006" key="6">
    <source>
        <dbReference type="Google" id="ProtNLM"/>
    </source>
</evidence>
<keyword evidence="5" id="KW-1185">Reference proteome</keyword>
<dbReference type="OMA" id="EEHTEMI"/>
<sequence length="602" mass="66994">MVGLPYDCLANPLGAVRLTFEKAVASGSDPATFDGKDWGATDLVRDFLFDKGGLSQVPILDTANMLWIQHNSLVRFRGMVQDMLGNEFYVGVFKDGSMWRTNKFKDVAANPMCSSSEMRIWERRLLYCVPVPGKNSWIEPSSESMRNSCSNLTSQHGEKRQREDNTPIDHMDLNAPDHESQVSLCTKKMRGGGLPSQSSQPQESVSEGTHPNLSMVPDFDKNSLPCLVKIYDSPESDLKLNEVFEFVGVFTLDPELTVHEDDSNEFLNDLDDASVHFPPKKVPRLHCFIHRKLAVSDFLQNPPLIELKPNLVRGMREALLGHLTAVLGNDEVAAHCMLLHLLSRVHTRVDTVAVGKLSLNLTGLSKESVSVFGNQLNLAIQSVIPFTQCIHLTVDYLNSASLAPRKDYEANRLVTGVLQLADGTHLTIDETRLNAGMLNSVGVENARLLKSLMESQKVEYDFKYYKMDMATDVQLLILSEGKSNILPADVVLPFQPSTVGSSNVGVAEALQAWRWYFATLRSLSHSIEADMQKVIEDDLVAARQADRSLGSHDFSRLLTMARLMTASFGETSLSLEHWQMVKELERLRRERLKGDGTGSSGI</sequence>
<dbReference type="OrthoDB" id="329666at2759"/>
<evidence type="ECO:0000256" key="3">
    <source>
        <dbReference type="SAM" id="MobiDB-lite"/>
    </source>
</evidence>
<keyword evidence="2" id="KW-0539">Nucleus</keyword>
<evidence type="ECO:0000256" key="1">
    <source>
        <dbReference type="ARBA" id="ARBA00004123"/>
    </source>
</evidence>
<dbReference type="GO" id="GO:0005634">
    <property type="term" value="C:nucleus"/>
    <property type="evidence" value="ECO:0007669"/>
    <property type="project" value="UniProtKB-SubCell"/>
</dbReference>
<comment type="subcellular location">
    <subcellularLocation>
        <location evidence="1">Nucleus</location>
    </subcellularLocation>
</comment>
<dbReference type="PANTHER" id="PTHR13489">
    <property type="entry name" value="MINI-CHROMOSOME MAINTENANCE COMPLEX-BINDING PROTEIN"/>
    <property type="match status" value="1"/>
</dbReference>
<dbReference type="AlphaFoldDB" id="A0A834Z0Z3"/>
<evidence type="ECO:0000313" key="4">
    <source>
        <dbReference type="EMBL" id="KAF8394837.1"/>
    </source>
</evidence>
<dbReference type="PANTHER" id="PTHR13489:SF0">
    <property type="entry name" value="MINI-CHROMOSOME MAINTENANCE COMPLEX-BINDING PROTEIN"/>
    <property type="match status" value="1"/>
</dbReference>
<protein>
    <recommendedName>
        <fullName evidence="6">Mini-chromosome maintenance complex-binding protein</fullName>
    </recommendedName>
</protein>
<evidence type="ECO:0000256" key="2">
    <source>
        <dbReference type="ARBA" id="ARBA00023242"/>
    </source>
</evidence>
<organism evidence="4 5">
    <name type="scientific">Tetracentron sinense</name>
    <name type="common">Spur-leaf</name>
    <dbReference type="NCBI Taxonomy" id="13715"/>
    <lineage>
        <taxon>Eukaryota</taxon>
        <taxon>Viridiplantae</taxon>
        <taxon>Streptophyta</taxon>
        <taxon>Embryophyta</taxon>
        <taxon>Tracheophyta</taxon>
        <taxon>Spermatophyta</taxon>
        <taxon>Magnoliopsida</taxon>
        <taxon>Trochodendrales</taxon>
        <taxon>Trochodendraceae</taxon>
        <taxon>Tetracentron</taxon>
    </lineage>
</organism>
<gene>
    <name evidence="4" type="ORF">HHK36_018774</name>
</gene>
<accession>A0A834Z0Z3</accession>
<dbReference type="Proteomes" id="UP000655225">
    <property type="component" value="Unassembled WGS sequence"/>
</dbReference>
<feature type="compositionally biased region" description="Basic and acidic residues" evidence="3">
    <location>
        <begin position="156"/>
        <end position="180"/>
    </location>
</feature>
<proteinExistence type="predicted"/>
<dbReference type="EMBL" id="JABCRI010000013">
    <property type="protein sequence ID" value="KAF8394837.1"/>
    <property type="molecule type" value="Genomic_DNA"/>
</dbReference>
<feature type="compositionally biased region" description="Polar residues" evidence="3">
    <location>
        <begin position="139"/>
        <end position="155"/>
    </location>
</feature>
<comment type="caution">
    <text evidence="4">The sequence shown here is derived from an EMBL/GenBank/DDBJ whole genome shotgun (WGS) entry which is preliminary data.</text>
</comment>
<feature type="compositionally biased region" description="Low complexity" evidence="3">
    <location>
        <begin position="195"/>
        <end position="207"/>
    </location>
</feature>
<dbReference type="GO" id="GO:0003682">
    <property type="term" value="F:chromatin binding"/>
    <property type="evidence" value="ECO:0007669"/>
    <property type="project" value="TreeGrafter"/>
</dbReference>
<evidence type="ECO:0000313" key="5">
    <source>
        <dbReference type="Proteomes" id="UP000655225"/>
    </source>
</evidence>
<reference evidence="4 5" key="1">
    <citation type="submission" date="2020-04" db="EMBL/GenBank/DDBJ databases">
        <title>Plant Genome Project.</title>
        <authorList>
            <person name="Zhang R.-G."/>
        </authorList>
    </citation>
    <scope>NUCLEOTIDE SEQUENCE [LARGE SCALE GENOMIC DNA]</scope>
    <source>
        <strain evidence="4">YNK0</strain>
        <tissue evidence="4">Leaf</tissue>
    </source>
</reference>